<dbReference type="PANTHER" id="PTHR15341:SF3">
    <property type="entry name" value="NUCLEAR NUCLEIC ACID-BINDING PROTEIN C1D"/>
    <property type="match status" value="1"/>
</dbReference>
<evidence type="ECO:0000256" key="1">
    <source>
        <dbReference type="ARBA" id="ARBA00004123"/>
    </source>
</evidence>
<evidence type="ECO:0000256" key="7">
    <source>
        <dbReference type="SAM" id="MobiDB-lite"/>
    </source>
</evidence>
<keyword evidence="6" id="KW-0963">Cytoplasm</keyword>
<organism evidence="8 9">
    <name type="scientific">Nannochloropsis salina CCMP1776</name>
    <dbReference type="NCBI Taxonomy" id="1027361"/>
    <lineage>
        <taxon>Eukaryota</taxon>
        <taxon>Sar</taxon>
        <taxon>Stramenopiles</taxon>
        <taxon>Ochrophyta</taxon>
        <taxon>Eustigmatophyceae</taxon>
        <taxon>Eustigmatales</taxon>
        <taxon>Monodopsidaceae</taxon>
        <taxon>Microchloropsis</taxon>
        <taxon>Microchloropsis salina</taxon>
    </lineage>
</organism>
<evidence type="ECO:0000256" key="6">
    <source>
        <dbReference type="RuleBase" id="RU368003"/>
    </source>
</evidence>
<dbReference type="GO" id="GO:0000178">
    <property type="term" value="C:exosome (RNase complex)"/>
    <property type="evidence" value="ECO:0007669"/>
    <property type="project" value="TreeGrafter"/>
</dbReference>
<evidence type="ECO:0000313" key="9">
    <source>
        <dbReference type="Proteomes" id="UP000355283"/>
    </source>
</evidence>
<evidence type="ECO:0000256" key="2">
    <source>
        <dbReference type="ARBA" id="ARBA00009154"/>
    </source>
</evidence>
<dbReference type="OrthoDB" id="10261072at2759"/>
<dbReference type="Proteomes" id="UP000355283">
    <property type="component" value="Unassembled WGS sequence"/>
</dbReference>
<keyword evidence="4 6" id="KW-0694">RNA-binding</keyword>
<keyword evidence="6" id="KW-0238">DNA-binding</keyword>
<evidence type="ECO:0000256" key="4">
    <source>
        <dbReference type="ARBA" id="ARBA00022884"/>
    </source>
</evidence>
<evidence type="ECO:0000313" key="8">
    <source>
        <dbReference type="EMBL" id="TFJ80159.1"/>
    </source>
</evidence>
<feature type="region of interest" description="Disordered" evidence="7">
    <location>
        <begin position="84"/>
        <end position="167"/>
    </location>
</feature>
<dbReference type="GO" id="GO:0000460">
    <property type="term" value="P:maturation of 5.8S rRNA"/>
    <property type="evidence" value="ECO:0007669"/>
    <property type="project" value="TreeGrafter"/>
</dbReference>
<keyword evidence="9" id="KW-1185">Reference proteome</keyword>
<accession>A0A4D9CTW7</accession>
<dbReference type="GO" id="GO:0005730">
    <property type="term" value="C:nucleolus"/>
    <property type="evidence" value="ECO:0007669"/>
    <property type="project" value="UniProtKB-SubCell"/>
</dbReference>
<reference evidence="8 9" key="1">
    <citation type="submission" date="2019-01" db="EMBL/GenBank/DDBJ databases">
        <title>Nuclear Genome Assembly of the Microalgal Biofuel strain Nannochloropsis salina CCMP1776.</title>
        <authorList>
            <person name="Hovde B."/>
        </authorList>
    </citation>
    <scope>NUCLEOTIDE SEQUENCE [LARGE SCALE GENOMIC DNA]</scope>
    <source>
        <strain evidence="8 9">CCMP1776</strain>
    </source>
</reference>
<keyword evidence="5 6" id="KW-0539">Nucleus</keyword>
<protein>
    <recommendedName>
        <fullName evidence="6">Nuclear nucleic acid-binding protein C1D</fullName>
    </recommendedName>
</protein>
<dbReference type="GO" id="GO:0003723">
    <property type="term" value="F:RNA binding"/>
    <property type="evidence" value="ECO:0007669"/>
    <property type="project" value="UniProtKB-UniRule"/>
</dbReference>
<comment type="caution">
    <text evidence="8">The sequence shown here is derived from an EMBL/GenBank/DDBJ whole genome shotgun (WGS) entry which is preliminary data.</text>
</comment>
<dbReference type="AlphaFoldDB" id="A0A4D9CTW7"/>
<comment type="similarity">
    <text evidence="2 6">Belongs to the C1D family.</text>
</comment>
<name>A0A4D9CTW7_9STRA</name>
<feature type="compositionally biased region" description="Low complexity" evidence="7">
    <location>
        <begin position="84"/>
        <end position="94"/>
    </location>
</feature>
<dbReference type="InterPro" id="IPR007146">
    <property type="entry name" value="Sas10/Utp3/C1D"/>
</dbReference>
<comment type="function">
    <text evidence="6">Plays a role in the recruitment of the exosome to pre-rRNA to mediate the 3'-5' end processing of the 5.8S rRNA.</text>
</comment>
<comment type="subunit">
    <text evidence="6">Monomer and homodimer.</text>
</comment>
<proteinExistence type="inferred from homology"/>
<dbReference type="PANTHER" id="PTHR15341">
    <property type="entry name" value="SUN-COR STEROID HORMONE RECEPTOR CO-REPRESSOR"/>
    <property type="match status" value="1"/>
</dbReference>
<gene>
    <name evidence="8" type="ORF">NSK_008716</name>
</gene>
<dbReference type="EMBL" id="SDOX01000183">
    <property type="protein sequence ID" value="TFJ80159.1"/>
    <property type="molecule type" value="Genomic_DNA"/>
</dbReference>
<dbReference type="Pfam" id="PF04000">
    <property type="entry name" value="Sas10_Utp3"/>
    <property type="match status" value="1"/>
</dbReference>
<sequence length="167" mass="18282">MDNFNVALTSISEQLEPLFALPWAVVLESLKEEERAKLCLAMAYAVHSLYYMLLRTRGQATKTHRVRVELERVKTYMSRLQAAARPSSLLASSPPSLPASSPPSLKLDGKASARIITAALRREGQGRGEITPKEGGQEEGGKQGGREGGKERGKGREQAGRAPKKRR</sequence>
<evidence type="ECO:0000256" key="3">
    <source>
        <dbReference type="ARBA" id="ARBA00022552"/>
    </source>
</evidence>
<dbReference type="InterPro" id="IPR011082">
    <property type="entry name" value="Exosome-assoc_fac/DNA_repair"/>
</dbReference>
<dbReference type="GO" id="GO:0005737">
    <property type="term" value="C:cytoplasm"/>
    <property type="evidence" value="ECO:0007669"/>
    <property type="project" value="UniProtKB-SubCell"/>
</dbReference>
<comment type="subcellular location">
    <subcellularLocation>
        <location evidence="6">Cytoplasm</location>
    </subcellularLocation>
    <subcellularLocation>
        <location evidence="6">Nucleus</location>
        <location evidence="6">Nucleolus</location>
    </subcellularLocation>
    <subcellularLocation>
        <location evidence="1 6">Nucleus</location>
    </subcellularLocation>
</comment>
<feature type="compositionally biased region" description="Basic and acidic residues" evidence="7">
    <location>
        <begin position="120"/>
        <end position="159"/>
    </location>
</feature>
<dbReference type="GO" id="GO:0003677">
    <property type="term" value="F:DNA binding"/>
    <property type="evidence" value="ECO:0007669"/>
    <property type="project" value="UniProtKB-KW"/>
</dbReference>
<keyword evidence="3 6" id="KW-0698">rRNA processing</keyword>
<dbReference type="GO" id="GO:0010468">
    <property type="term" value="P:regulation of gene expression"/>
    <property type="evidence" value="ECO:0007669"/>
    <property type="project" value="TreeGrafter"/>
</dbReference>
<evidence type="ECO:0000256" key="5">
    <source>
        <dbReference type="ARBA" id="ARBA00023242"/>
    </source>
</evidence>